<evidence type="ECO:0000313" key="15">
    <source>
        <dbReference type="EMBL" id="KAF6348799.1"/>
    </source>
</evidence>
<name>A0A7J7XGK8_MYOMY</name>
<dbReference type="PANTHER" id="PTHR13771:SF8">
    <property type="entry name" value="INTERCELLULAR ADHESION MOLECULE 4"/>
    <property type="match status" value="1"/>
</dbReference>
<dbReference type="InterPro" id="IPR013783">
    <property type="entry name" value="Ig-like_fold"/>
</dbReference>
<evidence type="ECO:0000256" key="2">
    <source>
        <dbReference type="ARBA" id="ARBA00005925"/>
    </source>
</evidence>
<evidence type="ECO:0000256" key="12">
    <source>
        <dbReference type="SAM" id="Phobius"/>
    </source>
</evidence>
<keyword evidence="3 12" id="KW-0812">Transmembrane</keyword>
<organism evidence="15 16">
    <name type="scientific">Myotis myotis</name>
    <name type="common">Greater mouse-eared bat</name>
    <name type="synonym">Vespertilio myotis</name>
    <dbReference type="NCBI Taxonomy" id="51298"/>
    <lineage>
        <taxon>Eukaryota</taxon>
        <taxon>Metazoa</taxon>
        <taxon>Chordata</taxon>
        <taxon>Craniata</taxon>
        <taxon>Vertebrata</taxon>
        <taxon>Euteleostomi</taxon>
        <taxon>Mammalia</taxon>
        <taxon>Eutheria</taxon>
        <taxon>Laurasiatheria</taxon>
        <taxon>Chiroptera</taxon>
        <taxon>Yangochiroptera</taxon>
        <taxon>Vespertilionidae</taxon>
        <taxon>Myotis</taxon>
    </lineage>
</organism>
<keyword evidence="6" id="KW-0130">Cell adhesion</keyword>
<dbReference type="PRINTS" id="PR01472">
    <property type="entry name" value="ICAMVCAM1"/>
</dbReference>
<feature type="signal peptide" evidence="13">
    <location>
        <begin position="1"/>
        <end position="22"/>
    </location>
</feature>
<keyword evidence="4 13" id="KW-0732">Signal</keyword>
<dbReference type="VEuPathDB" id="HostDB:GeneID_118658134"/>
<dbReference type="GO" id="GO:0098609">
    <property type="term" value="P:cell-cell adhesion"/>
    <property type="evidence" value="ECO:0007669"/>
    <property type="project" value="InterPro"/>
</dbReference>
<dbReference type="GO" id="GO:0005178">
    <property type="term" value="F:integrin binding"/>
    <property type="evidence" value="ECO:0007669"/>
    <property type="project" value="InterPro"/>
</dbReference>
<evidence type="ECO:0000256" key="9">
    <source>
        <dbReference type="ARBA" id="ARBA00023157"/>
    </source>
</evidence>
<keyword evidence="5" id="KW-0677">Repeat</keyword>
<dbReference type="OrthoDB" id="10012075at2759"/>
<keyword evidence="11" id="KW-0393">Immunoglobulin domain</keyword>
<evidence type="ECO:0000256" key="11">
    <source>
        <dbReference type="ARBA" id="ARBA00023319"/>
    </source>
</evidence>
<evidence type="ECO:0000256" key="8">
    <source>
        <dbReference type="ARBA" id="ARBA00023136"/>
    </source>
</evidence>
<feature type="chain" id="PRO_5029908913" evidence="13">
    <location>
        <begin position="23"/>
        <end position="272"/>
    </location>
</feature>
<evidence type="ECO:0000256" key="6">
    <source>
        <dbReference type="ARBA" id="ARBA00022889"/>
    </source>
</evidence>
<accession>A0A7J7XGK8</accession>
<dbReference type="InterPro" id="IPR036179">
    <property type="entry name" value="Ig-like_dom_sf"/>
</dbReference>
<evidence type="ECO:0000313" key="16">
    <source>
        <dbReference type="Proteomes" id="UP000527355"/>
    </source>
</evidence>
<evidence type="ECO:0000256" key="10">
    <source>
        <dbReference type="ARBA" id="ARBA00023180"/>
    </source>
</evidence>
<keyword evidence="16" id="KW-1185">Reference proteome</keyword>
<proteinExistence type="inferred from homology"/>
<keyword evidence="10" id="KW-0325">Glycoprotein</keyword>
<evidence type="ECO:0000256" key="3">
    <source>
        <dbReference type="ARBA" id="ARBA00022692"/>
    </source>
</evidence>
<comment type="similarity">
    <text evidence="2">Belongs to the immunoglobulin superfamily. ICAM family.</text>
</comment>
<keyword evidence="8 12" id="KW-0472">Membrane</keyword>
<comment type="subcellular location">
    <subcellularLocation>
        <location evidence="1">Membrane</location>
        <topology evidence="1">Single-pass type I membrane protein</topology>
    </subcellularLocation>
</comment>
<dbReference type="InterPro" id="IPR013768">
    <property type="entry name" value="ICAM_N"/>
</dbReference>
<dbReference type="SUPFAM" id="SSF48726">
    <property type="entry name" value="Immunoglobulin"/>
    <property type="match status" value="2"/>
</dbReference>
<evidence type="ECO:0000256" key="1">
    <source>
        <dbReference type="ARBA" id="ARBA00004479"/>
    </source>
</evidence>
<gene>
    <name evidence="15" type="ORF">mMyoMyo1_006590</name>
</gene>
<evidence type="ECO:0000259" key="14">
    <source>
        <dbReference type="Pfam" id="PF03921"/>
    </source>
</evidence>
<dbReference type="EMBL" id="JABWUV010000006">
    <property type="protein sequence ID" value="KAF6348799.1"/>
    <property type="molecule type" value="Genomic_DNA"/>
</dbReference>
<dbReference type="PANTHER" id="PTHR13771">
    <property type="entry name" value="INTERCELLULAR ADHESION MOLECULE"/>
    <property type="match status" value="1"/>
</dbReference>
<keyword evidence="7 12" id="KW-1133">Transmembrane helix</keyword>
<evidence type="ECO:0000256" key="5">
    <source>
        <dbReference type="ARBA" id="ARBA00022737"/>
    </source>
</evidence>
<dbReference type="Pfam" id="PF03921">
    <property type="entry name" value="ICAM_N"/>
    <property type="match status" value="1"/>
</dbReference>
<evidence type="ECO:0000256" key="4">
    <source>
        <dbReference type="ARBA" id="ARBA00022729"/>
    </source>
</evidence>
<dbReference type="Proteomes" id="UP000527355">
    <property type="component" value="Unassembled WGS sequence"/>
</dbReference>
<sequence>MGFLLPLSLLVLLAVACPGGRSARRCWAARAQSPGGSSPTLSATTAPFWMRISPNFIAVRPGSSVWLNCSSSCPLLEGSTLHTGLRRGQKLSGPGWISFQLLDVRAWSSEVHCFLTCAGVTRGATARIHAYKPPHRVILEPPVLEGREYILRCHVTHVFPVGFLVVTLQRGGRVIYSESLERFTGLDLANVTLTYKFQARPHDLWKPVTCHARLNLDGLVVGSSSAPVTLTSMAWSPASKALASTSIAAFVGILLVLGAVYLRKYLLMQSEV</sequence>
<dbReference type="GO" id="GO:0005886">
    <property type="term" value="C:plasma membrane"/>
    <property type="evidence" value="ECO:0007669"/>
    <property type="project" value="TreeGrafter"/>
</dbReference>
<dbReference type="Gene3D" id="2.60.40.10">
    <property type="entry name" value="Immunoglobulins"/>
    <property type="match status" value="2"/>
</dbReference>
<protein>
    <submittedName>
        <fullName evidence="15">Intercellular adhesion molecule 4 (Landsteiner-Wiener blood group)</fullName>
    </submittedName>
</protein>
<dbReference type="AlphaFoldDB" id="A0A7J7XGK8"/>
<keyword evidence="9" id="KW-1015">Disulfide bond</keyword>
<comment type="caution">
    <text evidence="15">The sequence shown here is derived from an EMBL/GenBank/DDBJ whole genome shotgun (WGS) entry which is preliminary data.</text>
</comment>
<feature type="transmembrane region" description="Helical" evidence="12">
    <location>
        <begin position="241"/>
        <end position="262"/>
    </location>
</feature>
<dbReference type="FunFam" id="2.60.40.10:FF:000194">
    <property type="entry name" value="Intercellular adhesion molecule 1"/>
    <property type="match status" value="1"/>
</dbReference>
<evidence type="ECO:0000256" key="7">
    <source>
        <dbReference type="ARBA" id="ARBA00022989"/>
    </source>
</evidence>
<dbReference type="InterPro" id="IPR003987">
    <property type="entry name" value="ICAM_VCAM_N"/>
</dbReference>
<evidence type="ECO:0000256" key="13">
    <source>
        <dbReference type="SAM" id="SignalP"/>
    </source>
</evidence>
<dbReference type="InterPro" id="IPR047012">
    <property type="entry name" value="ICAM_VCAM"/>
</dbReference>
<feature type="domain" description="Intercellular adhesion molecule N-terminal" evidence="14">
    <location>
        <begin position="48"/>
        <end position="136"/>
    </location>
</feature>
<reference evidence="15 16" key="1">
    <citation type="journal article" date="2020" name="Nature">
        <title>Six reference-quality genomes reveal evolution of bat adaptations.</title>
        <authorList>
            <person name="Jebb D."/>
            <person name="Huang Z."/>
            <person name="Pippel M."/>
            <person name="Hughes G.M."/>
            <person name="Lavrichenko K."/>
            <person name="Devanna P."/>
            <person name="Winkler S."/>
            <person name="Jermiin L.S."/>
            <person name="Skirmuntt E.C."/>
            <person name="Katzourakis A."/>
            <person name="Burkitt-Gray L."/>
            <person name="Ray D.A."/>
            <person name="Sullivan K.A.M."/>
            <person name="Roscito J.G."/>
            <person name="Kirilenko B.M."/>
            <person name="Davalos L.M."/>
            <person name="Corthals A.P."/>
            <person name="Power M.L."/>
            <person name="Jones G."/>
            <person name="Ransome R.D."/>
            <person name="Dechmann D.K.N."/>
            <person name="Locatelli A.G."/>
            <person name="Puechmaille S.J."/>
            <person name="Fedrigo O."/>
            <person name="Jarvis E.D."/>
            <person name="Hiller M."/>
            <person name="Vernes S.C."/>
            <person name="Myers E.W."/>
            <person name="Teeling E.C."/>
        </authorList>
    </citation>
    <scope>NUCLEOTIDE SEQUENCE [LARGE SCALE GENOMIC DNA]</scope>
    <source>
        <strain evidence="15">MMyoMyo1</strain>
        <tissue evidence="15">Flight muscle</tissue>
    </source>
</reference>